<dbReference type="SUPFAM" id="SSF56425">
    <property type="entry name" value="Succinate dehydrogenase/fumarate reductase flavoprotein, catalytic domain"/>
    <property type="match status" value="1"/>
</dbReference>
<dbReference type="Pfam" id="PF00890">
    <property type="entry name" value="FAD_binding_2"/>
    <property type="match status" value="2"/>
</dbReference>
<comment type="cofactor">
    <cofactor evidence="8">
        <name>FAD</name>
        <dbReference type="ChEBI" id="CHEBI:57692"/>
    </cofactor>
    <text evidence="8">Binds 1 FAD per subunit.</text>
</comment>
<protein>
    <recommendedName>
        <fullName evidence="3 8">Urocanate reductase</fullName>
        <ecNumber evidence="2 8">1.3.99.33</ecNumber>
    </recommendedName>
</protein>
<dbReference type="InterPro" id="IPR050315">
    <property type="entry name" value="FAD-oxidoreductase_2"/>
</dbReference>
<dbReference type="InterPro" id="IPR003953">
    <property type="entry name" value="FAD-dep_OxRdtase_2_FAD-bd"/>
</dbReference>
<dbReference type="InterPro" id="IPR027477">
    <property type="entry name" value="Succ_DH/fumarate_Rdtase_cat_sf"/>
</dbReference>
<evidence type="ECO:0000256" key="7">
    <source>
        <dbReference type="ARBA" id="ARBA00049922"/>
    </source>
</evidence>
<proteinExistence type="inferred from homology"/>
<dbReference type="Pfam" id="PF03358">
    <property type="entry name" value="FMN_red"/>
    <property type="match status" value="1"/>
</dbReference>
<dbReference type="Gene3D" id="3.40.50.360">
    <property type="match status" value="1"/>
</dbReference>
<evidence type="ECO:0000256" key="4">
    <source>
        <dbReference type="ARBA" id="ARBA00022630"/>
    </source>
</evidence>
<gene>
    <name evidence="10" type="ORF">SAMN05216431_102154</name>
</gene>
<dbReference type="PANTHER" id="PTHR43400">
    <property type="entry name" value="FUMARATE REDUCTASE"/>
    <property type="match status" value="1"/>
</dbReference>
<dbReference type="Gene3D" id="3.50.50.60">
    <property type="entry name" value="FAD/NAD(P)-binding domain"/>
    <property type="match status" value="2"/>
</dbReference>
<dbReference type="Gene3D" id="3.90.700.10">
    <property type="entry name" value="Succinate dehydrogenase/fumarate reductase flavoprotein, catalytic domain"/>
    <property type="match status" value="1"/>
</dbReference>
<evidence type="ECO:0000313" key="10">
    <source>
        <dbReference type="EMBL" id="SEM41864.1"/>
    </source>
</evidence>
<dbReference type="Gene3D" id="3.90.1010.20">
    <property type="match status" value="1"/>
</dbReference>
<dbReference type="Proteomes" id="UP000182089">
    <property type="component" value="Unassembled WGS sequence"/>
</dbReference>
<dbReference type="SUPFAM" id="SSF51905">
    <property type="entry name" value="FAD/NAD(P)-binding domain"/>
    <property type="match status" value="1"/>
</dbReference>
<reference evidence="10 11" key="1">
    <citation type="submission" date="2016-10" db="EMBL/GenBank/DDBJ databases">
        <authorList>
            <person name="Varghese N."/>
            <person name="Submissions S."/>
        </authorList>
    </citation>
    <scope>NUCLEOTIDE SEQUENCE [LARGE SCALE GENOMIC DNA]</scope>
    <source>
        <strain evidence="10 11">WC1T17</strain>
    </source>
</reference>
<evidence type="ECO:0000259" key="9">
    <source>
        <dbReference type="SMART" id="SM00900"/>
    </source>
</evidence>
<evidence type="ECO:0000256" key="6">
    <source>
        <dbReference type="ARBA" id="ARBA00023002"/>
    </source>
</evidence>
<keyword evidence="4 8" id="KW-0285">Flavoprotein</keyword>
<comment type="similarity">
    <text evidence="1 8">Belongs to the FAD-dependent oxidoreductase 2 family. FRD/SDH subfamily.</text>
</comment>
<comment type="cofactor">
    <cofactor evidence="8">
        <name>FMN</name>
        <dbReference type="ChEBI" id="CHEBI:58210"/>
    </cofactor>
    <text evidence="8">Binds 1 or 2 FMN covalently per subunit.</text>
</comment>
<name>A0ABY1A9T2_9LACO</name>
<comment type="catalytic activity">
    <reaction evidence="7 8">
        <text>dihydrourocanate + A = urocanate + AH2</text>
        <dbReference type="Rhea" id="RHEA:36059"/>
        <dbReference type="ChEBI" id="CHEBI:13193"/>
        <dbReference type="ChEBI" id="CHEBI:17499"/>
        <dbReference type="ChEBI" id="CHEBI:27247"/>
        <dbReference type="ChEBI" id="CHEBI:72991"/>
        <dbReference type="EC" id="1.3.99.33"/>
    </reaction>
</comment>
<evidence type="ECO:0000256" key="1">
    <source>
        <dbReference type="ARBA" id="ARBA00008040"/>
    </source>
</evidence>
<dbReference type="EMBL" id="FOCC01000002">
    <property type="protein sequence ID" value="SEM41864.1"/>
    <property type="molecule type" value="Genomic_DNA"/>
</dbReference>
<evidence type="ECO:0000256" key="2">
    <source>
        <dbReference type="ARBA" id="ARBA00013137"/>
    </source>
</evidence>
<comment type="caution">
    <text evidence="10">The sequence shown here is derived from an EMBL/GenBank/DDBJ whole genome shotgun (WGS) entry which is preliminary data.</text>
</comment>
<organism evidence="10 11">
    <name type="scientific">Ligilactobacillus ruminis</name>
    <dbReference type="NCBI Taxonomy" id="1623"/>
    <lineage>
        <taxon>Bacteria</taxon>
        <taxon>Bacillati</taxon>
        <taxon>Bacillota</taxon>
        <taxon>Bacilli</taxon>
        <taxon>Lactobacillales</taxon>
        <taxon>Lactobacillaceae</taxon>
        <taxon>Ligilactobacillus</taxon>
    </lineage>
</organism>
<dbReference type="Pfam" id="PF04205">
    <property type="entry name" value="FMN_bind"/>
    <property type="match status" value="1"/>
</dbReference>
<sequence length="804" mass="87411">MKLFGIIGTNAKKSDTRTLLEFMQKHYQDQAEIELVEINTLPLFNESKELSQSDVIKKMAEKLSQADGFIISTSEHNQTITAALKSFLEWMSYDYHPFQDKPLMIVGTSTRYTGSATAQIHLREILEAPGVDAFTLPGNEFLLGNSEAAFDEAGQLKDEKTVVVLDGFFKNFMRFAKAITFYNMPEEIHYQEGSYDVVAQGHNGKVPMKVTFSNDRIEAIEVDCSGETEGIADVVFDRLPDEIVAGQTLNVDAISGASVTSRGILDGVAQAVQMAGGDPDILKRRPKPSAKMLTQEELTTDVAVVGGGGAGLAAAATAIQQGKKVILLEKFPALGGNTVRAGGPMNAADPDWQKTFKALPGEDKTLRKLLETDEATIDPEYLADFKELKKQLQKYLDSGADYLFDSNLLHEIQTYLGGKRVDLQGNEIHGQYDLVKKLIDNCLDSVKWLEDIGVEFDKSQVTMPVGALWRRGHKPIEGLGFAFIKALKKWVLEHGGMILTETPVVKLRTKDGAVCGLVGRAKDGHEVIVHTRGGVVLASGGFGANTKMVQKYNTYWKEIADDIATSNSPAITGDGIKLGVSVGADLVGMGFTQMMPVSDPKTGALFTGIQCPPANYVMVNQQGKRFVDEYAGRDVLSKAAFDNGGLFYLIADDAIKDTAYNTSDEQLDAQVAAGTLFRADTLEDLAKQINIDPQTLVDTVAKYNQYVDQGQDPEFGKEVFDLKVVKPPFYATPRRPAIHHTMGGLKIDTEAHVLDKNGHTIKGLYAAGEVAGGIHAGNRLGGNSLADIFTYGRFAGINAAKDAD</sequence>
<dbReference type="SMART" id="SM00900">
    <property type="entry name" value="FMN_bind"/>
    <property type="match status" value="1"/>
</dbReference>
<evidence type="ECO:0000313" key="11">
    <source>
        <dbReference type="Proteomes" id="UP000182089"/>
    </source>
</evidence>
<dbReference type="NCBIfam" id="TIGR01813">
    <property type="entry name" value="flavo_cyto_c"/>
    <property type="match status" value="1"/>
</dbReference>
<dbReference type="InterPro" id="IPR005025">
    <property type="entry name" value="FMN_Rdtase-like_dom"/>
</dbReference>
<evidence type="ECO:0000256" key="5">
    <source>
        <dbReference type="ARBA" id="ARBA00022827"/>
    </source>
</evidence>
<evidence type="ECO:0000256" key="8">
    <source>
        <dbReference type="RuleBase" id="RU366062"/>
    </source>
</evidence>
<keyword evidence="5 8" id="KW-0274">FAD</keyword>
<dbReference type="PANTHER" id="PTHR43400:SF7">
    <property type="entry name" value="FAD-DEPENDENT OXIDOREDUCTASE 2 FAD BINDING DOMAIN-CONTAINING PROTEIN"/>
    <property type="match status" value="1"/>
</dbReference>
<accession>A0ABY1A9T2</accession>
<dbReference type="InterPro" id="IPR036188">
    <property type="entry name" value="FAD/NAD-bd_sf"/>
</dbReference>
<dbReference type="EC" id="1.3.99.33" evidence="2 8"/>
<dbReference type="InterPro" id="IPR007329">
    <property type="entry name" value="FMN-bd"/>
</dbReference>
<evidence type="ECO:0000256" key="3">
    <source>
        <dbReference type="ARBA" id="ARBA00015872"/>
    </source>
</evidence>
<keyword evidence="6 8" id="KW-0560">Oxidoreductase</keyword>
<dbReference type="InterPro" id="IPR029039">
    <property type="entry name" value="Flavoprotein-like_sf"/>
</dbReference>
<feature type="domain" description="FMN-binding" evidence="9">
    <location>
        <begin position="201"/>
        <end position="275"/>
    </location>
</feature>
<dbReference type="SUPFAM" id="SSF52218">
    <property type="entry name" value="Flavoproteins"/>
    <property type="match status" value="1"/>
</dbReference>
<dbReference type="InterPro" id="IPR010960">
    <property type="entry name" value="Flavocytochrome_c"/>
</dbReference>